<dbReference type="RefSeq" id="WP_316024876.1">
    <property type="nucleotide sequence ID" value="NZ_JAWDIO010000002.1"/>
</dbReference>
<proteinExistence type="predicted"/>
<feature type="signal peptide" evidence="1">
    <location>
        <begin position="1"/>
        <end position="19"/>
    </location>
</feature>
<dbReference type="EMBL" id="JAWDIO010000002">
    <property type="protein sequence ID" value="MDU0353185.1"/>
    <property type="molecule type" value="Genomic_DNA"/>
</dbReference>
<reference evidence="2 3" key="1">
    <citation type="submission" date="2023-10" db="EMBL/GenBank/DDBJ databases">
        <title>Glaciecola aquimarina strain GGW-M5 nov., isolated from a coastal seawater.</title>
        <authorList>
            <person name="Bayburt H."/>
            <person name="Kim J.M."/>
            <person name="Choi B.J."/>
            <person name="Jeon C.O."/>
        </authorList>
    </citation>
    <scope>NUCLEOTIDE SEQUENCE [LARGE SCALE GENOMIC DNA]</scope>
    <source>
        <strain evidence="2 3">KCTC 32108</strain>
    </source>
</reference>
<organism evidence="2 3">
    <name type="scientific">Paraglaciecola aquimarina</name>
    <dbReference type="NCBI Taxonomy" id="1235557"/>
    <lineage>
        <taxon>Bacteria</taxon>
        <taxon>Pseudomonadati</taxon>
        <taxon>Pseudomonadota</taxon>
        <taxon>Gammaproteobacteria</taxon>
        <taxon>Alteromonadales</taxon>
        <taxon>Alteromonadaceae</taxon>
        <taxon>Paraglaciecola</taxon>
    </lineage>
</organism>
<dbReference type="Pfam" id="PF11101">
    <property type="entry name" value="DUF2884"/>
    <property type="match status" value="1"/>
</dbReference>
<accession>A0ABU3ST75</accession>
<evidence type="ECO:0000313" key="2">
    <source>
        <dbReference type="EMBL" id="MDU0353185.1"/>
    </source>
</evidence>
<gene>
    <name evidence="2" type="ORF">RS130_03880</name>
</gene>
<keyword evidence="1" id="KW-0732">Signal</keyword>
<evidence type="ECO:0000313" key="3">
    <source>
        <dbReference type="Proteomes" id="UP001247805"/>
    </source>
</evidence>
<name>A0ABU3ST75_9ALTE</name>
<sequence length="260" mass="28991">MRKIFLAGVLFCSSSVAMANHCNIELHGDLQLNNKVLNITLEDKTVVQINEHQRLSVNGQTVSLNAKQQRLVENYYFGIYQAAPQVADIATDAVALANVAITEVFGELLAADSKALVNISKKLKALDQQVHDNFYGKHGELRLHSQVFEDGSFLGQQWQVDFEQAIQSLVSESMGGLLISIGTELLLNGGDSGDFEQKMERFGQQVEQRVESAALVLEDKVEKTCALIADIDKTETELQQQVKSLQNFDLLHVYKHKDRM</sequence>
<evidence type="ECO:0000256" key="1">
    <source>
        <dbReference type="SAM" id="SignalP"/>
    </source>
</evidence>
<keyword evidence="3" id="KW-1185">Reference proteome</keyword>
<dbReference type="InterPro" id="IPR021307">
    <property type="entry name" value="DUF2884"/>
</dbReference>
<comment type="caution">
    <text evidence="2">The sequence shown here is derived from an EMBL/GenBank/DDBJ whole genome shotgun (WGS) entry which is preliminary data.</text>
</comment>
<feature type="chain" id="PRO_5046511264" evidence="1">
    <location>
        <begin position="20"/>
        <end position="260"/>
    </location>
</feature>
<protein>
    <submittedName>
        <fullName evidence="2">DUF2884 family protein</fullName>
    </submittedName>
</protein>
<dbReference type="Proteomes" id="UP001247805">
    <property type="component" value="Unassembled WGS sequence"/>
</dbReference>